<keyword evidence="4" id="KW-0968">Cytoplasmic vesicle</keyword>
<dbReference type="GO" id="GO:0007165">
    <property type="term" value="P:signal transduction"/>
    <property type="evidence" value="ECO:0007669"/>
    <property type="project" value="InterPro"/>
</dbReference>
<proteinExistence type="predicted"/>
<evidence type="ECO:0000259" key="5">
    <source>
        <dbReference type="PROSITE" id="PS50238"/>
    </source>
</evidence>
<dbReference type="GO" id="GO:0030670">
    <property type="term" value="C:phagocytic vesicle membrane"/>
    <property type="evidence" value="ECO:0007669"/>
    <property type="project" value="UniProtKB-SubCell"/>
</dbReference>
<feature type="domain" description="Rho-GAP" evidence="5">
    <location>
        <begin position="668"/>
        <end position="857"/>
    </location>
</feature>
<dbReference type="SUPFAM" id="SSF48350">
    <property type="entry name" value="GTPase activation domain, GAP"/>
    <property type="match status" value="1"/>
</dbReference>
<dbReference type="SMART" id="SM00324">
    <property type="entry name" value="RhoGAP"/>
    <property type="match status" value="1"/>
</dbReference>
<dbReference type="Gene3D" id="2.30.29.110">
    <property type="match status" value="1"/>
</dbReference>
<dbReference type="Gene3D" id="1.10.555.10">
    <property type="entry name" value="Rho GTPase activation protein"/>
    <property type="match status" value="1"/>
</dbReference>
<protein>
    <recommendedName>
        <fullName evidence="5">Rho-GAP domain-containing protein</fullName>
    </recommendedName>
</protein>
<keyword evidence="3" id="KW-0967">Endosome</keyword>
<gene>
    <name evidence="6" type="ORF">BSTOLATCC_MIC30581</name>
</gene>
<dbReference type="InterPro" id="IPR046985">
    <property type="entry name" value="IP5"/>
</dbReference>
<evidence type="ECO:0000256" key="2">
    <source>
        <dbReference type="ARBA" id="ARBA00004580"/>
    </source>
</evidence>
<dbReference type="InterPro" id="IPR000300">
    <property type="entry name" value="IPPc"/>
</dbReference>
<accession>A0AAU9J5J9</accession>
<dbReference type="Proteomes" id="UP001162131">
    <property type="component" value="Unassembled WGS sequence"/>
</dbReference>
<reference evidence="6" key="1">
    <citation type="submission" date="2021-09" db="EMBL/GenBank/DDBJ databases">
        <authorList>
            <consortium name="AG Swart"/>
            <person name="Singh M."/>
            <person name="Singh A."/>
            <person name="Seah K."/>
            <person name="Emmerich C."/>
        </authorList>
    </citation>
    <scope>NUCLEOTIDE SEQUENCE</scope>
    <source>
        <strain evidence="6">ATCC30299</strain>
    </source>
</reference>
<comment type="subcellular location">
    <subcellularLocation>
        <location evidence="2">Cytoplasmic vesicle</location>
        <location evidence="2">Phagosome membrane</location>
    </subcellularLocation>
    <subcellularLocation>
        <location evidence="1">Early endosome membrane</location>
    </subcellularLocation>
</comment>
<organism evidence="6 7">
    <name type="scientific">Blepharisma stoltei</name>
    <dbReference type="NCBI Taxonomy" id="1481888"/>
    <lineage>
        <taxon>Eukaryota</taxon>
        <taxon>Sar</taxon>
        <taxon>Alveolata</taxon>
        <taxon>Ciliophora</taxon>
        <taxon>Postciliodesmatophora</taxon>
        <taxon>Heterotrichea</taxon>
        <taxon>Heterotrichida</taxon>
        <taxon>Blepharismidae</taxon>
        <taxon>Blepharisma</taxon>
    </lineage>
</organism>
<name>A0AAU9J5J9_9CILI</name>
<comment type="caution">
    <text evidence="6">The sequence shown here is derived from an EMBL/GenBank/DDBJ whole genome shotgun (WGS) entry which is preliminary data.</text>
</comment>
<keyword evidence="7" id="KW-1185">Reference proteome</keyword>
<dbReference type="PANTHER" id="PTHR11200">
    <property type="entry name" value="INOSITOL 5-PHOSPHATASE"/>
    <property type="match status" value="1"/>
</dbReference>
<dbReference type="InterPro" id="IPR008936">
    <property type="entry name" value="Rho_GTPase_activation_prot"/>
</dbReference>
<dbReference type="PROSITE" id="PS50238">
    <property type="entry name" value="RHOGAP"/>
    <property type="match status" value="1"/>
</dbReference>
<dbReference type="Gene3D" id="2.60.40.10">
    <property type="entry name" value="Immunoglobulins"/>
    <property type="match status" value="1"/>
</dbReference>
<evidence type="ECO:0000313" key="6">
    <source>
        <dbReference type="EMBL" id="CAG9322206.1"/>
    </source>
</evidence>
<evidence type="ECO:0000256" key="4">
    <source>
        <dbReference type="ARBA" id="ARBA00023329"/>
    </source>
</evidence>
<sequence>MNPLNQLNQLIGNPKKAIQGKLRDTEKIVHFEQVSAWIEGKVKNAFLVIVSNSDSPNELALFLYKPSRLLKINTKVSLLVVFPLTKELRIIPREKGYSVRWLDHVETSWEIKTNAHETFNFIAKHIEDVGRYQRAPFSSDANTHRWIWYYESVIPAQVRTLDENNERDFKHRTTVALLPEHFGSEIMNTYIKEQLQKRENEFTEIKDLKIMVGTWNAAGTAPAEPLISWLKCQNLNEDSPAEAPDLFLISLQEMCELKAQNILGSEGRKREWTENIKEQVNSAYPGFEYVLVADADLVGLLTLIFAKIELQQSIKNMCAASVKLGFKGYTGNKGAVSFRFEIFDTSICLINCHLAPHKNQTILRNKHIKIISKETKFNLEDGRIKNLFEHDFIFFNGDMNYRLNTLTSEEILRRIQAHDYRSLLDYDQLLNERRKQQMLADFTEGTINFRPTYKLTQDSIELVYNPKRDPAWCDRILYKGNSTLQRYGSCPYISQSDHVPVFGYFIVPVKISNQEAMNKLKDEVFKSVDEALHSPLPKLQISETLIQFTGMRYKVSQTKLLTVENKGYSIIPLEIRPNQQINTLKSWVSISPTFASVAPGQQFSFEITACFNEKQARKANAKQDYRSVMMILGIVGSSDYFIEVTCDFVGSCFGASCQDLIKIVGPIMGLKSCIKNAATSSSMSIELPKELYRIIEFIKDKGLRVKGLFEDTGNLEVLAHIRDVLDTGKQFNKQTDVHSMCSILIEFLESLSEPILPTAILDSACQMSESSQFALVKNHLFRSVDPISARVLEYIASFLKNLLGHRSFNGLSEESLAEYFLEPLTHAEELQGKKNASIDTSADPEKRLTLLALLISS</sequence>
<dbReference type="PANTHER" id="PTHR11200:SF240">
    <property type="entry name" value="INOSITOL POLYPHOSPHATE 5-PHOSPHATASE C9G1.10C-RELATED"/>
    <property type="match status" value="1"/>
</dbReference>
<dbReference type="Pfam" id="PF22669">
    <property type="entry name" value="Exo_endo_phos2"/>
    <property type="match status" value="1"/>
</dbReference>
<dbReference type="Pfam" id="PF00620">
    <property type="entry name" value="RhoGAP"/>
    <property type="match status" value="1"/>
</dbReference>
<dbReference type="GO" id="GO:0046856">
    <property type="term" value="P:phosphatidylinositol dephosphorylation"/>
    <property type="evidence" value="ECO:0007669"/>
    <property type="project" value="InterPro"/>
</dbReference>
<dbReference type="SUPFAM" id="SSF56219">
    <property type="entry name" value="DNase I-like"/>
    <property type="match status" value="1"/>
</dbReference>
<dbReference type="GO" id="GO:0004439">
    <property type="term" value="F:phosphatidylinositol-4,5-bisphosphate 5-phosphatase activity"/>
    <property type="evidence" value="ECO:0007669"/>
    <property type="project" value="TreeGrafter"/>
</dbReference>
<dbReference type="InterPro" id="IPR013783">
    <property type="entry name" value="Ig-like_fold"/>
</dbReference>
<dbReference type="SMART" id="SM00128">
    <property type="entry name" value="IPPc"/>
    <property type="match status" value="1"/>
</dbReference>
<dbReference type="InterPro" id="IPR000198">
    <property type="entry name" value="RhoGAP_dom"/>
</dbReference>
<evidence type="ECO:0000256" key="3">
    <source>
        <dbReference type="ARBA" id="ARBA00022753"/>
    </source>
</evidence>
<dbReference type="EMBL" id="CAJZBQ010000030">
    <property type="protein sequence ID" value="CAG9322206.1"/>
    <property type="molecule type" value="Genomic_DNA"/>
</dbReference>
<dbReference type="AlphaFoldDB" id="A0AAU9J5J9"/>
<dbReference type="InterPro" id="IPR048869">
    <property type="entry name" value="OCRL-1_2_ASH"/>
</dbReference>
<dbReference type="InterPro" id="IPR036691">
    <property type="entry name" value="Endo/exonu/phosph_ase_sf"/>
</dbReference>
<evidence type="ECO:0000313" key="7">
    <source>
        <dbReference type="Proteomes" id="UP001162131"/>
    </source>
</evidence>
<dbReference type="Pfam" id="PF21310">
    <property type="entry name" value="OCRL-like_ASH"/>
    <property type="match status" value="1"/>
</dbReference>
<dbReference type="GO" id="GO:0031901">
    <property type="term" value="C:early endosome membrane"/>
    <property type="evidence" value="ECO:0007669"/>
    <property type="project" value="UniProtKB-SubCell"/>
</dbReference>
<evidence type="ECO:0000256" key="1">
    <source>
        <dbReference type="ARBA" id="ARBA00004146"/>
    </source>
</evidence>
<dbReference type="Gene3D" id="3.60.10.10">
    <property type="entry name" value="Endonuclease/exonuclease/phosphatase"/>
    <property type="match status" value="1"/>
</dbReference>